<dbReference type="PANTHER" id="PTHR14742">
    <property type="entry name" value="RIBONUCLEASE P SUBUNIT P21"/>
    <property type="match status" value="1"/>
</dbReference>
<dbReference type="GO" id="GO:0046872">
    <property type="term" value="F:metal ion binding"/>
    <property type="evidence" value="ECO:0007669"/>
    <property type="project" value="UniProtKB-KW"/>
</dbReference>
<dbReference type="InterPro" id="IPR007175">
    <property type="entry name" value="Rpr2/Snm1/Rpp21"/>
</dbReference>
<evidence type="ECO:0000313" key="6">
    <source>
        <dbReference type="WBParaSite" id="PSAMB.scaffold10187size4280.g33111.t1"/>
    </source>
</evidence>
<evidence type="ECO:0000256" key="3">
    <source>
        <dbReference type="ARBA" id="ARBA00022833"/>
    </source>
</evidence>
<keyword evidence="5" id="KW-1185">Reference proteome</keyword>
<proteinExistence type="inferred from homology"/>
<sequence>MAKKGNKQQSKLHSVSSNHAHMRVNFLYQAALFLAEQNSAPAEDSGLTKVARFYTETLREVVRKAQVRLHPHMKRTMCKKCHRVFSDGPDGGFRVVLPRKGPKCMVVICLSCGTRKNFPMRRDHLLSVERQEQEFSADTQGVSLEVRR</sequence>
<dbReference type="Proteomes" id="UP000887566">
    <property type="component" value="Unplaced"/>
</dbReference>
<comment type="similarity">
    <text evidence="4">Belongs to the eukaryotic/archaeal RNase P protein component 4 family.</text>
</comment>
<dbReference type="WBParaSite" id="PSAMB.scaffold10187size4280.g33111.t1">
    <property type="protein sequence ID" value="PSAMB.scaffold10187size4280.g33111.t1"/>
    <property type="gene ID" value="PSAMB.scaffold10187size4280.g33111"/>
</dbReference>
<dbReference type="GO" id="GO:0005655">
    <property type="term" value="C:nucleolar ribonuclease P complex"/>
    <property type="evidence" value="ECO:0007669"/>
    <property type="project" value="TreeGrafter"/>
</dbReference>
<dbReference type="Pfam" id="PF04032">
    <property type="entry name" value="Rpr2"/>
    <property type="match status" value="1"/>
</dbReference>
<evidence type="ECO:0000313" key="5">
    <source>
        <dbReference type="Proteomes" id="UP000887566"/>
    </source>
</evidence>
<evidence type="ECO:0000256" key="2">
    <source>
        <dbReference type="ARBA" id="ARBA00022723"/>
    </source>
</evidence>
<accession>A0A914UII5</accession>
<protein>
    <submittedName>
        <fullName evidence="6">Uncharacterized protein</fullName>
    </submittedName>
</protein>
<name>A0A914UII5_9BILA</name>
<dbReference type="GO" id="GO:0008033">
    <property type="term" value="P:tRNA processing"/>
    <property type="evidence" value="ECO:0007669"/>
    <property type="project" value="UniProtKB-KW"/>
</dbReference>
<keyword evidence="3" id="KW-0862">Zinc</keyword>
<keyword evidence="1" id="KW-0819">tRNA processing</keyword>
<dbReference type="Gene3D" id="6.20.50.20">
    <property type="match status" value="1"/>
</dbReference>
<keyword evidence="2" id="KW-0479">Metal-binding</keyword>
<organism evidence="5 6">
    <name type="scientific">Plectus sambesii</name>
    <dbReference type="NCBI Taxonomy" id="2011161"/>
    <lineage>
        <taxon>Eukaryota</taxon>
        <taxon>Metazoa</taxon>
        <taxon>Ecdysozoa</taxon>
        <taxon>Nematoda</taxon>
        <taxon>Chromadorea</taxon>
        <taxon>Plectida</taxon>
        <taxon>Plectina</taxon>
        <taxon>Plectoidea</taxon>
        <taxon>Plectidae</taxon>
        <taxon>Plectus</taxon>
    </lineage>
</organism>
<reference evidence="6" key="1">
    <citation type="submission" date="2022-11" db="UniProtKB">
        <authorList>
            <consortium name="WormBaseParasite"/>
        </authorList>
    </citation>
    <scope>IDENTIFICATION</scope>
</reference>
<dbReference type="PANTHER" id="PTHR14742:SF0">
    <property type="entry name" value="RIBONUCLEASE P PROTEIN SUBUNIT P21"/>
    <property type="match status" value="1"/>
</dbReference>
<dbReference type="AlphaFoldDB" id="A0A914UII5"/>
<evidence type="ECO:0000256" key="4">
    <source>
        <dbReference type="ARBA" id="ARBA00038402"/>
    </source>
</evidence>
<evidence type="ECO:0000256" key="1">
    <source>
        <dbReference type="ARBA" id="ARBA00022694"/>
    </source>
</evidence>